<proteinExistence type="predicted"/>
<dbReference type="Gene3D" id="3.30.300.30">
    <property type="match status" value="1"/>
</dbReference>
<feature type="domain" description="AMP-dependent synthetase/ligase" evidence="1">
    <location>
        <begin position="33"/>
        <end position="404"/>
    </location>
</feature>
<reference evidence="4" key="1">
    <citation type="submission" date="2016-10" db="EMBL/GenBank/DDBJ databases">
        <authorList>
            <person name="Varghese N."/>
            <person name="Submissions S."/>
        </authorList>
    </citation>
    <scope>NUCLEOTIDE SEQUENCE [LARGE SCALE GENOMIC DNA]</scope>
    <source>
        <strain evidence="4">DSM 45460</strain>
    </source>
</reference>
<dbReference type="OrthoDB" id="4363623at2"/>
<protein>
    <submittedName>
        <fullName evidence="3">2,3-dihydroxybenzoate-AMP ligase</fullName>
    </submittedName>
</protein>
<dbReference type="AlphaFoldDB" id="A0A1G8Y440"/>
<sequence>MNERSVPPWPEEFAARYRDAGFWRDQSLGHRLWRAAEQRPESIAVVDERRRVTYQEITERADSLAEKLLELGAARGDNVVVQLPNSWEFVLVVLACLRAGVAPVLALASHREHEIEYLVRLTRARLVVVADYWRGFDHQEMASRVAGAVEQDCDVVVAGEPRSRNLGLYALSRNDGQTGVRKRSMDSRATGADETALYLLSGGTTGRPKLIARTHNDYEYSFRRMGEIIGVGADTRYLVALPAAHNFPLGGPGILGTLTAGGRVVMLPSPEPGAAQAAVEKESPDVVSLVPAVARRWTDHIEAAAMDPGSFRIVQIGGAVLEPDLAERVRTVFDCRLQQVFGMAEGLLNCTRLDDPDEVVLNTQGRPISAGDEVLITDDDGAPAPFGAVGELLARGPYTPRGYYRAPEHNARRFTAEGWYRTGDLVRWHPSGNLVVVGRTKDVINRGGEKISADEVESLARECLRVADAAAVPLSAQEIGERVCLVLVPEANGTTPGLDEVRSEFIARGVARYKIPERVETMEKLPLTPIGKVDKAKLRRVLESSGGDG</sequence>
<dbReference type="PROSITE" id="PS00455">
    <property type="entry name" value="AMP_BINDING"/>
    <property type="match status" value="1"/>
</dbReference>
<dbReference type="PANTHER" id="PTHR43767">
    <property type="entry name" value="LONG-CHAIN-FATTY-ACID--COA LIGASE"/>
    <property type="match status" value="1"/>
</dbReference>
<keyword evidence="4" id="KW-1185">Reference proteome</keyword>
<organism evidence="3 4">
    <name type="scientific">Actinopolyspora mzabensis</name>
    <dbReference type="NCBI Taxonomy" id="995066"/>
    <lineage>
        <taxon>Bacteria</taxon>
        <taxon>Bacillati</taxon>
        <taxon>Actinomycetota</taxon>
        <taxon>Actinomycetes</taxon>
        <taxon>Actinopolysporales</taxon>
        <taxon>Actinopolysporaceae</taxon>
        <taxon>Actinopolyspora</taxon>
    </lineage>
</organism>
<dbReference type="InterPro" id="IPR020845">
    <property type="entry name" value="AMP-binding_CS"/>
</dbReference>
<evidence type="ECO:0000259" key="1">
    <source>
        <dbReference type="Pfam" id="PF00501"/>
    </source>
</evidence>
<dbReference type="GO" id="GO:0016877">
    <property type="term" value="F:ligase activity, forming carbon-sulfur bonds"/>
    <property type="evidence" value="ECO:0007669"/>
    <property type="project" value="UniProtKB-ARBA"/>
</dbReference>
<dbReference type="SUPFAM" id="SSF56801">
    <property type="entry name" value="Acetyl-CoA synthetase-like"/>
    <property type="match status" value="1"/>
</dbReference>
<accession>A0A1G8Y440</accession>
<dbReference type="InterPro" id="IPR000873">
    <property type="entry name" value="AMP-dep_synth/lig_dom"/>
</dbReference>
<feature type="domain" description="AMP-binding enzyme C-terminal" evidence="2">
    <location>
        <begin position="455"/>
        <end position="532"/>
    </location>
</feature>
<dbReference type="PANTHER" id="PTHR43767:SF10">
    <property type="entry name" value="SURFACTIN SYNTHASE SUBUNIT 1"/>
    <property type="match status" value="1"/>
</dbReference>
<dbReference type="InterPro" id="IPR045851">
    <property type="entry name" value="AMP-bd_C_sf"/>
</dbReference>
<dbReference type="InterPro" id="IPR050237">
    <property type="entry name" value="ATP-dep_AMP-bd_enzyme"/>
</dbReference>
<gene>
    <name evidence="3" type="ORF">SAMN04487820_103242</name>
</gene>
<dbReference type="Proteomes" id="UP000199213">
    <property type="component" value="Unassembled WGS sequence"/>
</dbReference>
<dbReference type="Gene3D" id="3.40.50.12780">
    <property type="entry name" value="N-terminal domain of ligase-like"/>
    <property type="match status" value="1"/>
</dbReference>
<evidence type="ECO:0000313" key="4">
    <source>
        <dbReference type="Proteomes" id="UP000199213"/>
    </source>
</evidence>
<evidence type="ECO:0000259" key="2">
    <source>
        <dbReference type="Pfam" id="PF13193"/>
    </source>
</evidence>
<dbReference type="InterPro" id="IPR042099">
    <property type="entry name" value="ANL_N_sf"/>
</dbReference>
<dbReference type="Pfam" id="PF00501">
    <property type="entry name" value="AMP-binding"/>
    <property type="match status" value="1"/>
</dbReference>
<keyword evidence="3" id="KW-0436">Ligase</keyword>
<dbReference type="InterPro" id="IPR025110">
    <property type="entry name" value="AMP-bd_C"/>
</dbReference>
<dbReference type="RefSeq" id="WP_092627041.1">
    <property type="nucleotide sequence ID" value="NZ_FNFM01000003.1"/>
</dbReference>
<dbReference type="Pfam" id="PF13193">
    <property type="entry name" value="AMP-binding_C"/>
    <property type="match status" value="1"/>
</dbReference>
<name>A0A1G8Y440_ACTMZ</name>
<evidence type="ECO:0000313" key="3">
    <source>
        <dbReference type="EMBL" id="SDJ97608.1"/>
    </source>
</evidence>
<dbReference type="EMBL" id="FNFM01000003">
    <property type="protein sequence ID" value="SDJ97608.1"/>
    <property type="molecule type" value="Genomic_DNA"/>
</dbReference>